<reference evidence="1" key="1">
    <citation type="submission" date="2020-07" db="EMBL/GenBank/DDBJ databases">
        <title>Multicomponent nature underlies the extraordinary mechanical properties of spider dragline silk.</title>
        <authorList>
            <person name="Kono N."/>
            <person name="Nakamura H."/>
            <person name="Mori M."/>
            <person name="Yoshida Y."/>
            <person name="Ohtoshi R."/>
            <person name="Malay A.D."/>
            <person name="Moran D.A.P."/>
            <person name="Tomita M."/>
            <person name="Numata K."/>
            <person name="Arakawa K."/>
        </authorList>
    </citation>
    <scope>NUCLEOTIDE SEQUENCE</scope>
</reference>
<sequence length="80" mass="8792">MRLCAGHQSIFYHPALSKRTAAEQRSAPMSVAPDSLVMGLRAHEMKTSAGASPQQFGTLFYSRSPLPVPNDHWPSEIRAI</sequence>
<organism evidence="1 2">
    <name type="scientific">Trichonephila clavata</name>
    <name type="common">Joro spider</name>
    <name type="synonym">Nephila clavata</name>
    <dbReference type="NCBI Taxonomy" id="2740835"/>
    <lineage>
        <taxon>Eukaryota</taxon>
        <taxon>Metazoa</taxon>
        <taxon>Ecdysozoa</taxon>
        <taxon>Arthropoda</taxon>
        <taxon>Chelicerata</taxon>
        <taxon>Arachnida</taxon>
        <taxon>Araneae</taxon>
        <taxon>Araneomorphae</taxon>
        <taxon>Entelegynae</taxon>
        <taxon>Araneoidea</taxon>
        <taxon>Nephilidae</taxon>
        <taxon>Trichonephila</taxon>
    </lineage>
</organism>
<accession>A0A8X6LH75</accession>
<gene>
    <name evidence="1" type="ORF">TNCT_523921</name>
</gene>
<proteinExistence type="predicted"/>
<name>A0A8X6LH75_TRICU</name>
<evidence type="ECO:0000313" key="2">
    <source>
        <dbReference type="Proteomes" id="UP000887116"/>
    </source>
</evidence>
<protein>
    <submittedName>
        <fullName evidence="1">Uncharacterized protein</fullName>
    </submittedName>
</protein>
<dbReference type="AlphaFoldDB" id="A0A8X6LH75"/>
<keyword evidence="2" id="KW-1185">Reference proteome</keyword>
<dbReference type="Proteomes" id="UP000887116">
    <property type="component" value="Unassembled WGS sequence"/>
</dbReference>
<dbReference type="EMBL" id="BMAO01006400">
    <property type="protein sequence ID" value="GFR08247.1"/>
    <property type="molecule type" value="Genomic_DNA"/>
</dbReference>
<evidence type="ECO:0000313" key="1">
    <source>
        <dbReference type="EMBL" id="GFR08247.1"/>
    </source>
</evidence>
<comment type="caution">
    <text evidence="1">The sequence shown here is derived from an EMBL/GenBank/DDBJ whole genome shotgun (WGS) entry which is preliminary data.</text>
</comment>